<dbReference type="SUPFAM" id="SSF46689">
    <property type="entry name" value="Homeodomain-like"/>
    <property type="match status" value="1"/>
</dbReference>
<dbReference type="PROSITE" id="PS00028">
    <property type="entry name" value="ZINC_FINGER_C2H2_1"/>
    <property type="match status" value="1"/>
</dbReference>
<gene>
    <name evidence="9" type="ORF">BJY01DRAFT_254682</name>
</gene>
<dbReference type="Gene3D" id="1.10.10.60">
    <property type="entry name" value="Homeodomain-like"/>
    <property type="match status" value="1"/>
</dbReference>
<dbReference type="InterPro" id="IPR050224">
    <property type="entry name" value="TALE_homeobox"/>
</dbReference>
<dbReference type="InterPro" id="IPR008422">
    <property type="entry name" value="KN_HD"/>
</dbReference>
<keyword evidence="3 5" id="KW-0539">Nucleus</keyword>
<evidence type="ECO:0000256" key="3">
    <source>
        <dbReference type="ARBA" id="ARBA00023242"/>
    </source>
</evidence>
<organism evidence="9 10">
    <name type="scientific">Aspergillus pseudoustus</name>
    <dbReference type="NCBI Taxonomy" id="1810923"/>
    <lineage>
        <taxon>Eukaryota</taxon>
        <taxon>Fungi</taxon>
        <taxon>Dikarya</taxon>
        <taxon>Ascomycota</taxon>
        <taxon>Pezizomycotina</taxon>
        <taxon>Eurotiomycetes</taxon>
        <taxon>Eurotiomycetidae</taxon>
        <taxon>Eurotiales</taxon>
        <taxon>Aspergillaceae</taxon>
        <taxon>Aspergillus</taxon>
        <taxon>Aspergillus subgen. Nidulantes</taxon>
    </lineage>
</organism>
<keyword evidence="4" id="KW-0479">Metal-binding</keyword>
<comment type="caution">
    <text evidence="9">The sequence shown here is derived from an EMBL/GenBank/DDBJ whole genome shotgun (WGS) entry which is preliminary data.</text>
</comment>
<keyword evidence="4" id="KW-0862">Zinc</keyword>
<evidence type="ECO:0000256" key="1">
    <source>
        <dbReference type="ARBA" id="ARBA00023125"/>
    </source>
</evidence>
<feature type="region of interest" description="Disordered" evidence="6">
    <location>
        <begin position="185"/>
        <end position="215"/>
    </location>
</feature>
<dbReference type="Proteomes" id="UP001610446">
    <property type="component" value="Unassembled WGS sequence"/>
</dbReference>
<dbReference type="InterPro" id="IPR009057">
    <property type="entry name" value="Homeodomain-like_sf"/>
</dbReference>
<protein>
    <recommendedName>
        <fullName evidence="11">Homeobox and C2H2 transcription factor</fullName>
    </recommendedName>
</protein>
<evidence type="ECO:0000256" key="4">
    <source>
        <dbReference type="PROSITE-ProRule" id="PRU00042"/>
    </source>
</evidence>
<keyword evidence="4" id="KW-0863">Zinc-finger</keyword>
<feature type="compositionally biased region" description="Polar residues" evidence="6">
    <location>
        <begin position="192"/>
        <end position="201"/>
    </location>
</feature>
<evidence type="ECO:0000313" key="10">
    <source>
        <dbReference type="Proteomes" id="UP001610446"/>
    </source>
</evidence>
<accession>A0ABR4IRG7</accession>
<feature type="DNA-binding region" description="Homeobox" evidence="5">
    <location>
        <begin position="224"/>
        <end position="269"/>
    </location>
</feature>
<evidence type="ECO:0008006" key="11">
    <source>
        <dbReference type="Google" id="ProtNLM"/>
    </source>
</evidence>
<dbReference type="CDD" id="cd00086">
    <property type="entry name" value="homeodomain"/>
    <property type="match status" value="1"/>
</dbReference>
<keyword evidence="10" id="KW-1185">Reference proteome</keyword>
<dbReference type="SMART" id="SM00355">
    <property type="entry name" value="ZnF_C2H2"/>
    <property type="match status" value="2"/>
</dbReference>
<dbReference type="SMART" id="SM00389">
    <property type="entry name" value="HOX"/>
    <property type="match status" value="1"/>
</dbReference>
<feature type="domain" description="C2H2-type" evidence="8">
    <location>
        <begin position="433"/>
        <end position="456"/>
    </location>
</feature>
<proteinExistence type="predicted"/>
<comment type="subcellular location">
    <subcellularLocation>
        <location evidence="5">Nucleus</location>
    </subcellularLocation>
</comment>
<keyword evidence="2 5" id="KW-0371">Homeobox</keyword>
<evidence type="ECO:0000256" key="2">
    <source>
        <dbReference type="ARBA" id="ARBA00023155"/>
    </source>
</evidence>
<evidence type="ECO:0000313" key="9">
    <source>
        <dbReference type="EMBL" id="KAL2830364.1"/>
    </source>
</evidence>
<dbReference type="Pfam" id="PF05920">
    <property type="entry name" value="Homeobox_KN"/>
    <property type="match status" value="1"/>
</dbReference>
<dbReference type="InterPro" id="IPR013087">
    <property type="entry name" value="Znf_C2H2_type"/>
</dbReference>
<feature type="domain" description="Homeobox" evidence="7">
    <location>
        <begin position="222"/>
        <end position="268"/>
    </location>
</feature>
<reference evidence="9 10" key="1">
    <citation type="submission" date="2024-07" db="EMBL/GenBank/DDBJ databases">
        <title>Section-level genome sequencing and comparative genomics of Aspergillus sections Usti and Cavernicolus.</title>
        <authorList>
            <consortium name="Lawrence Berkeley National Laboratory"/>
            <person name="Nybo J.L."/>
            <person name="Vesth T.C."/>
            <person name="Theobald S."/>
            <person name="Frisvad J.C."/>
            <person name="Larsen T.O."/>
            <person name="Kjaerboelling I."/>
            <person name="Rothschild-Mancinelli K."/>
            <person name="Lyhne E.K."/>
            <person name="Kogle M.E."/>
            <person name="Barry K."/>
            <person name="Clum A."/>
            <person name="Na H."/>
            <person name="Ledsgaard L."/>
            <person name="Lin J."/>
            <person name="Lipzen A."/>
            <person name="Kuo A."/>
            <person name="Riley R."/>
            <person name="Mondo S."/>
            <person name="Labutti K."/>
            <person name="Haridas S."/>
            <person name="Pangalinan J."/>
            <person name="Salamov A.A."/>
            <person name="Simmons B.A."/>
            <person name="Magnuson J.K."/>
            <person name="Chen J."/>
            <person name="Drula E."/>
            <person name="Henrissat B."/>
            <person name="Wiebenga A."/>
            <person name="Lubbers R.J."/>
            <person name="Gomes A.C."/>
            <person name="Makela M.R."/>
            <person name="Stajich J."/>
            <person name="Grigoriev I.V."/>
            <person name="Mortensen U.H."/>
            <person name="De Vries R.P."/>
            <person name="Baker S.E."/>
            <person name="Andersen M.R."/>
        </authorList>
    </citation>
    <scope>NUCLEOTIDE SEQUENCE [LARGE SCALE GENOMIC DNA]</scope>
    <source>
        <strain evidence="9 10">CBS 123904</strain>
    </source>
</reference>
<keyword evidence="1 5" id="KW-0238">DNA-binding</keyword>
<dbReference type="PROSITE" id="PS00027">
    <property type="entry name" value="HOMEOBOX_1"/>
    <property type="match status" value="1"/>
</dbReference>
<dbReference type="EMBL" id="JBFXLU010000308">
    <property type="protein sequence ID" value="KAL2830364.1"/>
    <property type="molecule type" value="Genomic_DNA"/>
</dbReference>
<evidence type="ECO:0000256" key="5">
    <source>
        <dbReference type="PROSITE-ProRule" id="PRU00108"/>
    </source>
</evidence>
<sequence length="603" mass="67953">MHDSGALPSDLASHWQNTDWSASRDHKFSDASTDTNVAQRFNLSATTGLNPESLKSGAANGDFTIDNFSEFGLLDPDIPWDDSDFFLPQGAWRPPEPCAYCRRMRLQCFSLQTTDANPNPVTACSSCVALFRQCSLAERQMRQPHDYETAHPVIDQLHGVREEDYLEGENLDNTAMPSERGIHEPVIPLDSSHLSRPPSQASERERRSSLPHSRSVKRTRPLRYWFAHNLDHPYPTKAEKAELANETGMTRTQINNWFLNARRRKRQSEKARANQLSTFIHQGSPMPCSSPISMMTPLDRWRHSPPEDDPIAISPAALERALEDDFYSTHLASRDSASTRSGSKMHDYASSSASGNSWLQSQTQSVYTTSTQESPSYFYNSYDSSSLSFLSHFEPLNTYTSNDASTKLPSHPACNNEPSSSTTAAALSHPPAFQCTFCSRKFKKKFDWTRHELSVHMPRLTSWVCAMPLAEGESRLIWRAGQDNPECIFCGLESPIDDHVQSHEFEYCAGGPMSNRVFARKDHLWQHLYKFHGCRKRDAWTPDLAALKVSTDAVRSRCGFCNVDMVSWKEREQHLAEHFLKGLTMDSWEGGENGGVEVESAGT</sequence>
<feature type="region of interest" description="Disordered" evidence="6">
    <location>
        <begin position="333"/>
        <end position="355"/>
    </location>
</feature>
<evidence type="ECO:0000259" key="8">
    <source>
        <dbReference type="PROSITE" id="PS50157"/>
    </source>
</evidence>
<name>A0ABR4IRG7_9EURO</name>
<dbReference type="InterPro" id="IPR017970">
    <property type="entry name" value="Homeobox_CS"/>
</dbReference>
<dbReference type="PROSITE" id="PS50157">
    <property type="entry name" value="ZINC_FINGER_C2H2_2"/>
    <property type="match status" value="1"/>
</dbReference>
<dbReference type="PANTHER" id="PTHR11850">
    <property type="entry name" value="HOMEOBOX PROTEIN TRANSCRIPTION FACTORS"/>
    <property type="match status" value="1"/>
</dbReference>
<evidence type="ECO:0000256" key="6">
    <source>
        <dbReference type="SAM" id="MobiDB-lite"/>
    </source>
</evidence>
<evidence type="ECO:0000259" key="7">
    <source>
        <dbReference type="PROSITE" id="PS50071"/>
    </source>
</evidence>
<dbReference type="InterPro" id="IPR001356">
    <property type="entry name" value="HD"/>
</dbReference>
<dbReference type="PROSITE" id="PS50071">
    <property type="entry name" value="HOMEOBOX_2"/>
    <property type="match status" value="1"/>
</dbReference>